<evidence type="ECO:0000256" key="8">
    <source>
        <dbReference type="ARBA" id="ARBA00032024"/>
    </source>
</evidence>
<dbReference type="EC" id="1.1.1.169" evidence="3 10"/>
<feature type="domain" description="Ketopantoate reductase N-terminal" evidence="11">
    <location>
        <begin position="5"/>
        <end position="156"/>
    </location>
</feature>
<dbReference type="InterPro" id="IPR013752">
    <property type="entry name" value="KPA_reductase"/>
</dbReference>
<dbReference type="Pfam" id="PF02558">
    <property type="entry name" value="ApbA"/>
    <property type="match status" value="1"/>
</dbReference>
<evidence type="ECO:0000259" key="12">
    <source>
        <dbReference type="Pfam" id="PF08546"/>
    </source>
</evidence>
<accession>A0ABP7TR16</accession>
<sequence length="334" mass="35506">MDHRITIAGAGSIGCFVGGLAALGGNRVTLLGRPTLVDTVATKGLTLTSFEGCSEAISSSDVAVTADPQAAFADASLILVTVKSGQTEEMGRLIATHAPETAVVVSLQNGLDNAARLRAVLPGRRIHAGMVSFNVLGRGDGVFHRGTSGPVVIEDVGGECPLFVAPHLDLVCHPRMDEVLAGKLLYNLNNALNALSGLTLAEQLADRRWRKLFAAAQDEALAVFRAEGLAPWSMSKIPVTRMPRMLRLPNFLFRQVAKRGVRIDRTARSSMWEDLERRRPTEIGDLQGAIIRRGEKLGIATPVNRVIADAIRAAEQAGAGSPGLSPDVLLSRVS</sequence>
<dbReference type="SUPFAM" id="SSF51735">
    <property type="entry name" value="NAD(P)-binding Rossmann-fold domains"/>
    <property type="match status" value="1"/>
</dbReference>
<evidence type="ECO:0000256" key="2">
    <source>
        <dbReference type="ARBA" id="ARBA00007870"/>
    </source>
</evidence>
<dbReference type="PANTHER" id="PTHR43765">
    <property type="entry name" value="2-DEHYDROPANTOATE 2-REDUCTASE-RELATED"/>
    <property type="match status" value="1"/>
</dbReference>
<dbReference type="NCBIfam" id="TIGR00745">
    <property type="entry name" value="apbA_panE"/>
    <property type="match status" value="1"/>
</dbReference>
<dbReference type="Pfam" id="PF08546">
    <property type="entry name" value="ApbA_C"/>
    <property type="match status" value="1"/>
</dbReference>
<dbReference type="Proteomes" id="UP001424459">
    <property type="component" value="Unassembled WGS sequence"/>
</dbReference>
<evidence type="ECO:0000256" key="4">
    <source>
        <dbReference type="ARBA" id="ARBA00019465"/>
    </source>
</evidence>
<comment type="similarity">
    <text evidence="2 10">Belongs to the ketopantoate reductase family.</text>
</comment>
<evidence type="ECO:0000256" key="1">
    <source>
        <dbReference type="ARBA" id="ARBA00004994"/>
    </source>
</evidence>
<proteinExistence type="inferred from homology"/>
<dbReference type="Gene3D" id="1.10.1040.10">
    <property type="entry name" value="N-(1-d-carboxylethyl)-l-norvaline Dehydrogenase, domain 2"/>
    <property type="match status" value="1"/>
</dbReference>
<dbReference type="InterPro" id="IPR008927">
    <property type="entry name" value="6-PGluconate_DH-like_C_sf"/>
</dbReference>
<evidence type="ECO:0000256" key="6">
    <source>
        <dbReference type="ARBA" id="ARBA00022857"/>
    </source>
</evidence>
<dbReference type="InterPro" id="IPR013332">
    <property type="entry name" value="KPR_N"/>
</dbReference>
<evidence type="ECO:0000256" key="10">
    <source>
        <dbReference type="RuleBase" id="RU362068"/>
    </source>
</evidence>
<evidence type="ECO:0000256" key="3">
    <source>
        <dbReference type="ARBA" id="ARBA00013014"/>
    </source>
</evidence>
<keyword evidence="6 10" id="KW-0521">NADP</keyword>
<evidence type="ECO:0000256" key="5">
    <source>
        <dbReference type="ARBA" id="ARBA00022655"/>
    </source>
</evidence>
<evidence type="ECO:0000259" key="11">
    <source>
        <dbReference type="Pfam" id="PF02558"/>
    </source>
</evidence>
<feature type="domain" description="Ketopantoate reductase C-terminal" evidence="12">
    <location>
        <begin position="182"/>
        <end position="314"/>
    </location>
</feature>
<gene>
    <name evidence="13" type="ORF">GCM10022281_06410</name>
</gene>
<comment type="function">
    <text evidence="10">Catalyzes the NADPH-dependent reduction of ketopantoate into pantoic acid.</text>
</comment>
<comment type="pathway">
    <text evidence="1 10">Cofactor biosynthesis; (R)-pantothenate biosynthesis; (R)-pantoate from 3-methyl-2-oxobutanoate: step 2/2.</text>
</comment>
<dbReference type="RefSeq" id="WP_344695557.1">
    <property type="nucleotide sequence ID" value="NZ_BAABBR010000001.1"/>
</dbReference>
<dbReference type="InterPro" id="IPR013328">
    <property type="entry name" value="6PGD_dom2"/>
</dbReference>
<evidence type="ECO:0000256" key="7">
    <source>
        <dbReference type="ARBA" id="ARBA00023002"/>
    </source>
</evidence>
<comment type="caution">
    <text evidence="13">The sequence shown here is derived from an EMBL/GenBank/DDBJ whole genome shotgun (WGS) entry which is preliminary data.</text>
</comment>
<evidence type="ECO:0000256" key="9">
    <source>
        <dbReference type="ARBA" id="ARBA00048793"/>
    </source>
</evidence>
<dbReference type="PANTHER" id="PTHR43765:SF2">
    <property type="entry name" value="2-DEHYDROPANTOATE 2-REDUCTASE"/>
    <property type="match status" value="1"/>
</dbReference>
<dbReference type="PROSITE" id="PS51257">
    <property type="entry name" value="PROKAR_LIPOPROTEIN"/>
    <property type="match status" value="1"/>
</dbReference>
<evidence type="ECO:0000313" key="13">
    <source>
        <dbReference type="EMBL" id="GAA4029918.1"/>
    </source>
</evidence>
<organism evidence="13 14">
    <name type="scientific">Sphingomonas rosea</name>
    <dbReference type="NCBI Taxonomy" id="335605"/>
    <lineage>
        <taxon>Bacteria</taxon>
        <taxon>Pseudomonadati</taxon>
        <taxon>Pseudomonadota</taxon>
        <taxon>Alphaproteobacteria</taxon>
        <taxon>Sphingomonadales</taxon>
        <taxon>Sphingomonadaceae</taxon>
        <taxon>Sphingomonas</taxon>
    </lineage>
</organism>
<dbReference type="Gene3D" id="3.40.50.720">
    <property type="entry name" value="NAD(P)-binding Rossmann-like Domain"/>
    <property type="match status" value="1"/>
</dbReference>
<keyword evidence="14" id="KW-1185">Reference proteome</keyword>
<evidence type="ECO:0000313" key="14">
    <source>
        <dbReference type="Proteomes" id="UP001424459"/>
    </source>
</evidence>
<dbReference type="InterPro" id="IPR003710">
    <property type="entry name" value="ApbA"/>
</dbReference>
<protein>
    <recommendedName>
        <fullName evidence="4 10">2-dehydropantoate 2-reductase</fullName>
        <ecNumber evidence="3 10">1.1.1.169</ecNumber>
    </recommendedName>
    <alternativeName>
        <fullName evidence="8 10">Ketopantoate reductase</fullName>
    </alternativeName>
</protein>
<keyword evidence="7 10" id="KW-0560">Oxidoreductase</keyword>
<name>A0ABP7TR16_9SPHN</name>
<dbReference type="SUPFAM" id="SSF48179">
    <property type="entry name" value="6-phosphogluconate dehydrogenase C-terminal domain-like"/>
    <property type="match status" value="1"/>
</dbReference>
<dbReference type="InterPro" id="IPR036291">
    <property type="entry name" value="NAD(P)-bd_dom_sf"/>
</dbReference>
<keyword evidence="5 10" id="KW-0566">Pantothenate biosynthesis</keyword>
<reference evidence="14" key="1">
    <citation type="journal article" date="2019" name="Int. J. Syst. Evol. Microbiol.">
        <title>The Global Catalogue of Microorganisms (GCM) 10K type strain sequencing project: providing services to taxonomists for standard genome sequencing and annotation.</title>
        <authorList>
            <consortium name="The Broad Institute Genomics Platform"/>
            <consortium name="The Broad Institute Genome Sequencing Center for Infectious Disease"/>
            <person name="Wu L."/>
            <person name="Ma J."/>
        </authorList>
    </citation>
    <scope>NUCLEOTIDE SEQUENCE [LARGE SCALE GENOMIC DNA]</scope>
    <source>
        <strain evidence="14">JCM 17564</strain>
    </source>
</reference>
<comment type="catalytic activity">
    <reaction evidence="9 10">
        <text>(R)-pantoate + NADP(+) = 2-dehydropantoate + NADPH + H(+)</text>
        <dbReference type="Rhea" id="RHEA:16233"/>
        <dbReference type="ChEBI" id="CHEBI:11561"/>
        <dbReference type="ChEBI" id="CHEBI:15378"/>
        <dbReference type="ChEBI" id="CHEBI:15980"/>
        <dbReference type="ChEBI" id="CHEBI:57783"/>
        <dbReference type="ChEBI" id="CHEBI:58349"/>
        <dbReference type="EC" id="1.1.1.169"/>
    </reaction>
</comment>
<dbReference type="EMBL" id="BAABBR010000001">
    <property type="protein sequence ID" value="GAA4029918.1"/>
    <property type="molecule type" value="Genomic_DNA"/>
</dbReference>
<dbReference type="InterPro" id="IPR050838">
    <property type="entry name" value="Ketopantoate_reductase"/>
</dbReference>